<proteinExistence type="predicted"/>
<feature type="transmembrane region" description="Helical" evidence="6">
    <location>
        <begin position="16"/>
        <end position="36"/>
    </location>
</feature>
<dbReference type="KEGG" id="pfj:MYCFIDRAFT_211850"/>
<evidence type="ECO:0000256" key="5">
    <source>
        <dbReference type="ARBA" id="ARBA00023136"/>
    </source>
</evidence>
<dbReference type="SUPFAM" id="SSF103473">
    <property type="entry name" value="MFS general substrate transporter"/>
    <property type="match status" value="1"/>
</dbReference>
<keyword evidence="8" id="KW-1185">Reference proteome</keyword>
<dbReference type="AlphaFoldDB" id="M2YUQ2"/>
<keyword evidence="4 6" id="KW-1133">Transmembrane helix</keyword>
<evidence type="ECO:0000256" key="3">
    <source>
        <dbReference type="ARBA" id="ARBA00022692"/>
    </source>
</evidence>
<protein>
    <recommendedName>
        <fullName evidence="9">Major facilitator superfamily (MFS) profile domain-containing protein</fullName>
    </recommendedName>
</protein>
<dbReference type="RefSeq" id="XP_007928650.1">
    <property type="nucleotide sequence ID" value="XM_007930459.1"/>
</dbReference>
<reference evidence="7 8" key="1">
    <citation type="journal article" date="2012" name="PLoS Pathog.">
        <title>Diverse lifestyles and strategies of plant pathogenesis encoded in the genomes of eighteen Dothideomycetes fungi.</title>
        <authorList>
            <person name="Ohm R.A."/>
            <person name="Feau N."/>
            <person name="Henrissat B."/>
            <person name="Schoch C.L."/>
            <person name="Horwitz B.A."/>
            <person name="Barry K.W."/>
            <person name="Condon B.J."/>
            <person name="Copeland A.C."/>
            <person name="Dhillon B."/>
            <person name="Glaser F."/>
            <person name="Hesse C.N."/>
            <person name="Kosti I."/>
            <person name="LaButti K."/>
            <person name="Lindquist E.A."/>
            <person name="Lucas S."/>
            <person name="Salamov A.A."/>
            <person name="Bradshaw R.E."/>
            <person name="Ciuffetti L."/>
            <person name="Hamelin R.C."/>
            <person name="Kema G.H.J."/>
            <person name="Lawrence C."/>
            <person name="Scott J.A."/>
            <person name="Spatafora J.W."/>
            <person name="Turgeon B.G."/>
            <person name="de Wit P.J.G.M."/>
            <person name="Zhong S."/>
            <person name="Goodwin S.B."/>
            <person name="Grigoriev I.V."/>
        </authorList>
    </citation>
    <scope>NUCLEOTIDE SEQUENCE [LARGE SCALE GENOMIC DNA]</scope>
    <source>
        <strain evidence="7 8">CIRAD86</strain>
    </source>
</reference>
<evidence type="ECO:0000256" key="4">
    <source>
        <dbReference type="ARBA" id="ARBA00022989"/>
    </source>
</evidence>
<evidence type="ECO:0000256" key="1">
    <source>
        <dbReference type="ARBA" id="ARBA00004141"/>
    </source>
</evidence>
<dbReference type="GO" id="GO:0022857">
    <property type="term" value="F:transmembrane transporter activity"/>
    <property type="evidence" value="ECO:0007669"/>
    <property type="project" value="TreeGrafter"/>
</dbReference>
<evidence type="ECO:0000256" key="2">
    <source>
        <dbReference type="ARBA" id="ARBA00022448"/>
    </source>
</evidence>
<dbReference type="PANTHER" id="PTHR43791:SF1">
    <property type="entry name" value="ALLANTOATE PERMEASE"/>
    <property type="match status" value="1"/>
</dbReference>
<evidence type="ECO:0000313" key="8">
    <source>
        <dbReference type="Proteomes" id="UP000016932"/>
    </source>
</evidence>
<dbReference type="PANTHER" id="PTHR43791">
    <property type="entry name" value="PERMEASE-RELATED"/>
    <property type="match status" value="1"/>
</dbReference>
<name>M2YUQ2_PSEFD</name>
<evidence type="ECO:0000256" key="6">
    <source>
        <dbReference type="SAM" id="Phobius"/>
    </source>
</evidence>
<keyword evidence="5 6" id="KW-0472">Membrane</keyword>
<dbReference type="InterPro" id="IPR036259">
    <property type="entry name" value="MFS_trans_sf"/>
</dbReference>
<feature type="transmembrane region" description="Helical" evidence="6">
    <location>
        <begin position="48"/>
        <end position="64"/>
    </location>
</feature>
<dbReference type="GO" id="GO:0016020">
    <property type="term" value="C:membrane"/>
    <property type="evidence" value="ECO:0007669"/>
    <property type="project" value="UniProtKB-SubCell"/>
</dbReference>
<dbReference type="eggNOG" id="KOG2533">
    <property type="taxonomic scope" value="Eukaryota"/>
</dbReference>
<keyword evidence="3 6" id="KW-0812">Transmembrane</keyword>
<dbReference type="EMBL" id="KB446560">
    <property type="protein sequence ID" value="EME81470.1"/>
    <property type="molecule type" value="Genomic_DNA"/>
</dbReference>
<gene>
    <name evidence="7" type="ORF">MYCFIDRAFT_211850</name>
</gene>
<evidence type="ECO:0000313" key="7">
    <source>
        <dbReference type="EMBL" id="EME81470.1"/>
    </source>
</evidence>
<feature type="transmembrane region" description="Helical" evidence="6">
    <location>
        <begin position="76"/>
        <end position="101"/>
    </location>
</feature>
<comment type="subcellular location">
    <subcellularLocation>
        <location evidence="1">Membrane</location>
        <topology evidence="1">Multi-pass membrane protein</topology>
    </subcellularLocation>
</comment>
<dbReference type="GeneID" id="19337525"/>
<evidence type="ECO:0008006" key="9">
    <source>
        <dbReference type="Google" id="ProtNLM"/>
    </source>
</evidence>
<accession>M2YUQ2</accession>
<dbReference type="VEuPathDB" id="FungiDB:MYCFIDRAFT_211850"/>
<dbReference type="HOGENOM" id="CLU_001265_32_1_1"/>
<dbReference type="Proteomes" id="UP000016932">
    <property type="component" value="Unassembled WGS sequence"/>
</dbReference>
<sequence>MALIIGLPLDNNTGRLAGYSFTQATATPFVAFLSLISTNVAGYTKKTTVAAMYLIAYCVGNIIGPQTFRPKHAPRYVPAEIVILWCYGVGLGIMLFIYLWCRKENSRKAEITARPAYQKLENQEFSDLTDNENPEFVYSWR</sequence>
<keyword evidence="2" id="KW-0813">Transport</keyword>
<dbReference type="OrthoDB" id="6730379at2759"/>
<organism evidence="7 8">
    <name type="scientific">Pseudocercospora fijiensis (strain CIRAD86)</name>
    <name type="common">Black leaf streak disease fungus</name>
    <name type="synonym">Mycosphaerella fijiensis</name>
    <dbReference type="NCBI Taxonomy" id="383855"/>
    <lineage>
        <taxon>Eukaryota</taxon>
        <taxon>Fungi</taxon>
        <taxon>Dikarya</taxon>
        <taxon>Ascomycota</taxon>
        <taxon>Pezizomycotina</taxon>
        <taxon>Dothideomycetes</taxon>
        <taxon>Dothideomycetidae</taxon>
        <taxon>Mycosphaerellales</taxon>
        <taxon>Mycosphaerellaceae</taxon>
        <taxon>Pseudocercospora</taxon>
    </lineage>
</organism>